<dbReference type="OrthoDB" id="9806203at2"/>
<dbReference type="STRING" id="351671.XDD1_2198"/>
<dbReference type="SUPFAM" id="SSF51366">
    <property type="entry name" value="Ribulose-phoshate binding barrel"/>
    <property type="match status" value="1"/>
</dbReference>
<dbReference type="FunFam" id="3.20.20.70:FF:000015">
    <property type="entry name" value="Orotidine 5'-phosphate decarboxylase"/>
    <property type="match status" value="1"/>
</dbReference>
<dbReference type="NCBIfam" id="TIGR01740">
    <property type="entry name" value="pyrF"/>
    <property type="match status" value="1"/>
</dbReference>
<dbReference type="EMBL" id="VNHN01000007">
    <property type="protein sequence ID" value="TYP14065.1"/>
    <property type="molecule type" value="Genomic_DNA"/>
</dbReference>
<keyword evidence="4 9" id="KW-0210">Decarboxylase</keyword>
<dbReference type="EC" id="4.1.1.23" evidence="9"/>
<comment type="subunit">
    <text evidence="3 9">Homodimer.</text>
</comment>
<feature type="binding site" evidence="9">
    <location>
        <begin position="71"/>
        <end position="80"/>
    </location>
    <ligand>
        <name>substrate</name>
    </ligand>
</feature>
<dbReference type="InterPro" id="IPR018089">
    <property type="entry name" value="OMPdecase_AS"/>
</dbReference>
<dbReference type="PANTHER" id="PTHR32119:SF2">
    <property type="entry name" value="OROTIDINE 5'-PHOSPHATE DECARBOXYLASE"/>
    <property type="match status" value="1"/>
</dbReference>
<feature type="active site" description="For OMPdecase activity" evidence="10">
    <location>
        <position position="73"/>
    </location>
</feature>
<evidence type="ECO:0000313" key="14">
    <source>
        <dbReference type="EMBL" id="CDG17897.1"/>
    </source>
</evidence>
<protein>
    <recommendedName>
        <fullName evidence="9">Orotidine 5'-phosphate decarboxylase</fullName>
        <ecNumber evidence="9">4.1.1.23</ecNumber>
    </recommendedName>
    <alternativeName>
        <fullName evidence="9">OMP decarboxylase</fullName>
        <shortName evidence="9">OMPDCase</shortName>
        <shortName evidence="9">OMPdecase</shortName>
    </alternativeName>
</protein>
<dbReference type="GO" id="GO:0005829">
    <property type="term" value="C:cytosol"/>
    <property type="evidence" value="ECO:0007669"/>
    <property type="project" value="TreeGrafter"/>
</dbReference>
<comment type="pathway">
    <text evidence="2 9 12">Pyrimidine metabolism; UMP biosynthesis via de novo pathway; UMP from orotate: step 2/2.</text>
</comment>
<evidence type="ECO:0000256" key="5">
    <source>
        <dbReference type="ARBA" id="ARBA00022975"/>
    </source>
</evidence>
<feature type="binding site" evidence="9 11">
    <location>
        <position position="221"/>
    </location>
    <ligand>
        <name>substrate</name>
    </ligand>
</feature>
<dbReference type="HOGENOM" id="CLU_067069_0_0_6"/>
<dbReference type="Pfam" id="PF00215">
    <property type="entry name" value="OMPdecase"/>
    <property type="match status" value="1"/>
</dbReference>
<reference evidence="15 17" key="2">
    <citation type="submission" date="2019-07" db="EMBL/GenBank/DDBJ databases">
        <title>Genomic Encyclopedia of Type Strains, Phase I: the one thousand microbial genomes (KMG-I) project.</title>
        <authorList>
            <person name="Kyrpides N."/>
        </authorList>
    </citation>
    <scope>NUCLEOTIDE SEQUENCE [LARGE SCALE GENOMIC DNA]</scope>
    <source>
        <strain evidence="15 17">DSM 17909</strain>
    </source>
</reference>
<dbReference type="HAMAP" id="MF_01200_B">
    <property type="entry name" value="OMPdecase_type1_B"/>
    <property type="match status" value="1"/>
</dbReference>
<evidence type="ECO:0000256" key="3">
    <source>
        <dbReference type="ARBA" id="ARBA00011738"/>
    </source>
</evidence>
<feature type="binding site" evidence="9 11">
    <location>
        <position position="222"/>
    </location>
    <ligand>
        <name>substrate</name>
    </ligand>
</feature>
<evidence type="ECO:0000256" key="11">
    <source>
        <dbReference type="PIRSR" id="PIRSR614732-2"/>
    </source>
</evidence>
<evidence type="ECO:0000256" key="1">
    <source>
        <dbReference type="ARBA" id="ARBA00002356"/>
    </source>
</evidence>
<dbReference type="Gene3D" id="3.20.20.70">
    <property type="entry name" value="Aldolase class I"/>
    <property type="match status" value="1"/>
</dbReference>
<keyword evidence="6 9" id="KW-0456">Lyase</keyword>
<evidence type="ECO:0000256" key="6">
    <source>
        <dbReference type="ARBA" id="ARBA00023239"/>
    </source>
</evidence>
<sequence>MTSHTVQTLNKQINSPVIVALDYDNQDAALAFVDKIDPQSCRLKVGKEMFTLYGPQFVQALHQRGFDLFLDLKFHDIPNTTARAVAAAAELGVWMVNVHASGGARMMTAAKEALVPYGNDAPLLIAVTVLTSMEQSDLLDAGINVTPAQQAERLALLTKQCGLDGVVCSAHEAQQLKTVCGQAFQLVTPGIRPEGTEAGDQRRIMTPPQAVQAGVDYMVIGRPITRAENPALTLAQINQSIGVIHG</sequence>
<feature type="domain" description="Orotidine 5'-phosphate decarboxylase" evidence="13">
    <location>
        <begin position="16"/>
        <end position="237"/>
    </location>
</feature>
<feature type="binding site" evidence="9 11">
    <location>
        <position position="201"/>
    </location>
    <ligand>
        <name>substrate</name>
    </ligand>
</feature>
<dbReference type="KEGG" id="xdo:XDD1_2198"/>
<dbReference type="SMART" id="SM00934">
    <property type="entry name" value="OMPdecase"/>
    <property type="match status" value="1"/>
</dbReference>
<evidence type="ECO:0000259" key="13">
    <source>
        <dbReference type="SMART" id="SM00934"/>
    </source>
</evidence>
<comment type="similarity">
    <text evidence="8 9">Belongs to the OMP decarboxylase family. Type 1 subfamily.</text>
</comment>
<dbReference type="InterPro" id="IPR001754">
    <property type="entry name" value="OMPdeCOase_dom"/>
</dbReference>
<dbReference type="Proteomes" id="UP000324170">
    <property type="component" value="Unassembled WGS sequence"/>
</dbReference>
<dbReference type="UniPathway" id="UPA00070">
    <property type="reaction ID" value="UER00120"/>
</dbReference>
<evidence type="ECO:0000256" key="4">
    <source>
        <dbReference type="ARBA" id="ARBA00022793"/>
    </source>
</evidence>
<dbReference type="GO" id="GO:0044205">
    <property type="term" value="P:'de novo' UMP biosynthetic process"/>
    <property type="evidence" value="ECO:0007669"/>
    <property type="project" value="UniProtKB-UniRule"/>
</dbReference>
<keyword evidence="17" id="KW-1185">Reference proteome</keyword>
<evidence type="ECO:0000256" key="10">
    <source>
        <dbReference type="PIRSR" id="PIRSR614732-1"/>
    </source>
</evidence>
<dbReference type="EMBL" id="FO704550">
    <property type="protein sequence ID" value="CDG17897.1"/>
    <property type="molecule type" value="Genomic_DNA"/>
</dbReference>
<dbReference type="GO" id="GO:0006207">
    <property type="term" value="P:'de novo' pyrimidine nucleobase biosynthetic process"/>
    <property type="evidence" value="ECO:0007669"/>
    <property type="project" value="InterPro"/>
</dbReference>
<dbReference type="InterPro" id="IPR014732">
    <property type="entry name" value="OMPdecase"/>
</dbReference>
<evidence type="ECO:0000256" key="8">
    <source>
        <dbReference type="ARBA" id="ARBA00061012"/>
    </source>
</evidence>
<name>A0A068QSA1_9GAMM</name>
<dbReference type="InterPro" id="IPR011060">
    <property type="entry name" value="RibuloseP-bd_barrel"/>
</dbReference>
<evidence type="ECO:0000313" key="15">
    <source>
        <dbReference type="EMBL" id="TYP14065.1"/>
    </source>
</evidence>
<comment type="catalytic activity">
    <reaction evidence="7 9 12">
        <text>orotidine 5'-phosphate + H(+) = UMP + CO2</text>
        <dbReference type="Rhea" id="RHEA:11596"/>
        <dbReference type="ChEBI" id="CHEBI:15378"/>
        <dbReference type="ChEBI" id="CHEBI:16526"/>
        <dbReference type="ChEBI" id="CHEBI:57538"/>
        <dbReference type="ChEBI" id="CHEBI:57865"/>
        <dbReference type="EC" id="4.1.1.23"/>
    </reaction>
</comment>
<dbReference type="InterPro" id="IPR047596">
    <property type="entry name" value="OMPdecase_bac"/>
</dbReference>
<dbReference type="RefSeq" id="WP_045970872.1">
    <property type="nucleotide sequence ID" value="NZ_CAWMED010000001.1"/>
</dbReference>
<feature type="active site" description="For OMPdecase activity" evidence="10">
    <location>
        <position position="71"/>
    </location>
</feature>
<accession>A0A068QSA1</accession>
<feature type="binding site" evidence="9 11">
    <location>
        <position position="131"/>
    </location>
    <ligand>
        <name>substrate</name>
    </ligand>
</feature>
<evidence type="ECO:0000313" key="17">
    <source>
        <dbReference type="Proteomes" id="UP000324170"/>
    </source>
</evidence>
<evidence type="ECO:0000256" key="2">
    <source>
        <dbReference type="ARBA" id="ARBA00004861"/>
    </source>
</evidence>
<evidence type="ECO:0000256" key="12">
    <source>
        <dbReference type="RuleBase" id="RU000512"/>
    </source>
</evidence>
<evidence type="ECO:0000256" key="7">
    <source>
        <dbReference type="ARBA" id="ARBA00049157"/>
    </source>
</evidence>
<organism evidence="14 16">
    <name type="scientific">Xenorhabdus doucetiae</name>
    <dbReference type="NCBI Taxonomy" id="351671"/>
    <lineage>
        <taxon>Bacteria</taxon>
        <taxon>Pseudomonadati</taxon>
        <taxon>Pseudomonadota</taxon>
        <taxon>Gammaproteobacteria</taxon>
        <taxon>Enterobacterales</taxon>
        <taxon>Morganellaceae</taxon>
        <taxon>Xenorhabdus</taxon>
    </lineage>
</organism>
<dbReference type="GO" id="GO:0004590">
    <property type="term" value="F:orotidine-5'-phosphate decarboxylase activity"/>
    <property type="evidence" value="ECO:0007669"/>
    <property type="project" value="UniProtKB-UniRule"/>
</dbReference>
<feature type="active site" description="Proton donor" evidence="9">
    <location>
        <position position="73"/>
    </location>
</feature>
<dbReference type="AlphaFoldDB" id="A0A068QSA1"/>
<dbReference type="NCBIfam" id="NF001273">
    <property type="entry name" value="PRK00230.1"/>
    <property type="match status" value="1"/>
</dbReference>
<evidence type="ECO:0000313" key="16">
    <source>
        <dbReference type="Proteomes" id="UP000032721"/>
    </source>
</evidence>
<proteinExistence type="inferred from homology"/>
<dbReference type="PROSITE" id="PS00156">
    <property type="entry name" value="OMPDECASE"/>
    <property type="match status" value="1"/>
</dbReference>
<comment type="function">
    <text evidence="1 9">Catalyzes the decarboxylation of orotidine 5'-monophosphate (OMP) to uridine 5'-monophosphate (UMP).</text>
</comment>
<feature type="binding site" evidence="9 11">
    <location>
        <position position="22"/>
    </location>
    <ligand>
        <name>substrate</name>
    </ligand>
</feature>
<reference evidence="14 16" key="1">
    <citation type="submission" date="2013-07" db="EMBL/GenBank/DDBJ databases">
        <authorList>
            <person name="Genoscope - CEA"/>
        </authorList>
    </citation>
    <scope>NUCLEOTIDE SEQUENCE [LARGE SCALE GENOMIC DNA]</scope>
    <source>
        <strain evidence="14">FRM16</strain>
        <strain evidence="16">FRM16 / DSM 17909</strain>
    </source>
</reference>
<feature type="active site" description="For OMPdecase activity" evidence="10">
    <location>
        <position position="76"/>
    </location>
</feature>
<feature type="binding site" evidence="9 11">
    <location>
        <position position="44"/>
    </location>
    <ligand>
        <name>substrate</name>
    </ligand>
</feature>
<dbReference type="Proteomes" id="UP000032721">
    <property type="component" value="Chromosome"/>
</dbReference>
<dbReference type="CDD" id="cd04725">
    <property type="entry name" value="OMP_decarboxylase_like"/>
    <property type="match status" value="1"/>
</dbReference>
<evidence type="ECO:0000256" key="9">
    <source>
        <dbReference type="HAMAP-Rule" id="MF_01200"/>
    </source>
</evidence>
<dbReference type="PANTHER" id="PTHR32119">
    <property type="entry name" value="OROTIDINE 5'-PHOSPHATE DECARBOXYLASE"/>
    <property type="match status" value="1"/>
</dbReference>
<dbReference type="InterPro" id="IPR013785">
    <property type="entry name" value="Aldolase_TIM"/>
</dbReference>
<gene>
    <name evidence="9 14" type="primary">pyrF</name>
    <name evidence="15" type="ORF">LY16_00652</name>
    <name evidence="14" type="ORF">XDD1_2198</name>
</gene>
<feature type="binding site" evidence="9 11">
    <location>
        <position position="192"/>
    </location>
    <ligand>
        <name>substrate</name>
    </ligand>
</feature>
<keyword evidence="5 9" id="KW-0665">Pyrimidine biosynthesis</keyword>